<dbReference type="RefSeq" id="WP_046858136.1">
    <property type="nucleotide sequence ID" value="NZ_CP011412.1"/>
</dbReference>
<dbReference type="InterPro" id="IPR014880">
    <property type="entry name" value="SoxZ_dom"/>
</dbReference>
<evidence type="ECO:0000313" key="2">
    <source>
        <dbReference type="EMBL" id="AKH19197.1"/>
    </source>
</evidence>
<dbReference type="KEGG" id="seds:AAY24_01285"/>
<name>A0A0F7JU90_9GAMM</name>
<sequence>MADTIKMRAKLSDDICTVKAIIKHPMETGLRKDAKTGKTIPAYFISSVTVEHNGEQVASSDWSGAVSSDPYVTFLFKGASKGDVVRLTWIDNQGATDTSEVNVR</sequence>
<evidence type="ECO:0000313" key="3">
    <source>
        <dbReference type="Proteomes" id="UP000034410"/>
    </source>
</evidence>
<organism evidence="2 3">
    <name type="scientific">Sedimenticola thiotaurini</name>
    <dbReference type="NCBI Taxonomy" id="1543721"/>
    <lineage>
        <taxon>Bacteria</taxon>
        <taxon>Pseudomonadati</taxon>
        <taxon>Pseudomonadota</taxon>
        <taxon>Gammaproteobacteria</taxon>
        <taxon>Chromatiales</taxon>
        <taxon>Sedimenticolaceae</taxon>
        <taxon>Sedimenticola</taxon>
    </lineage>
</organism>
<dbReference type="AlphaFoldDB" id="A0A0F7JU90"/>
<keyword evidence="3" id="KW-1185">Reference proteome</keyword>
<proteinExistence type="predicted"/>
<dbReference type="Pfam" id="PF08770">
    <property type="entry name" value="SoxZ"/>
    <property type="match status" value="1"/>
</dbReference>
<reference evidence="2 3" key="1">
    <citation type="journal article" date="2015" name="Genome Announc.">
        <title>Complete Genome Sequence of Sedimenticola thiotaurini Strain SIP-G1, a Polyphosphate- and Polyhydroxyalkanoate-Accumulating Sulfur-Oxidizing Gammaproteobacterium Isolated from Salt Marsh Sediments.</title>
        <authorList>
            <person name="Flood B.E."/>
            <person name="Jones D.S."/>
            <person name="Bailey J.V."/>
        </authorList>
    </citation>
    <scope>NUCLEOTIDE SEQUENCE [LARGE SCALE GENOMIC DNA]</scope>
    <source>
        <strain evidence="2 3">SIP-G1</strain>
    </source>
</reference>
<accession>A0A0F7JU90</accession>
<dbReference type="Proteomes" id="UP000034410">
    <property type="component" value="Chromosome"/>
</dbReference>
<gene>
    <name evidence="2" type="ORF">AAY24_01285</name>
</gene>
<dbReference type="InterPro" id="IPR013783">
    <property type="entry name" value="Ig-like_fold"/>
</dbReference>
<dbReference type="EMBL" id="CP011412">
    <property type="protein sequence ID" value="AKH19197.1"/>
    <property type="molecule type" value="Genomic_DNA"/>
</dbReference>
<dbReference type="NCBIfam" id="TIGR04490">
    <property type="entry name" value="SoxZ_true"/>
    <property type="match status" value="1"/>
</dbReference>
<dbReference type="InterPro" id="IPR014756">
    <property type="entry name" value="Ig_E-set"/>
</dbReference>
<dbReference type="InterPro" id="IPR030995">
    <property type="entry name" value="SoxZ"/>
</dbReference>
<dbReference type="Gene3D" id="2.60.40.10">
    <property type="entry name" value="Immunoglobulins"/>
    <property type="match status" value="1"/>
</dbReference>
<dbReference type="SUPFAM" id="SSF81296">
    <property type="entry name" value="E set domains"/>
    <property type="match status" value="1"/>
</dbReference>
<protein>
    <submittedName>
        <fullName evidence="2">SoxZ</fullName>
    </submittedName>
</protein>
<feature type="domain" description="Sulphur oxidation protein SoxZ" evidence="1">
    <location>
        <begin position="7"/>
        <end position="101"/>
    </location>
</feature>
<evidence type="ECO:0000259" key="1">
    <source>
        <dbReference type="Pfam" id="PF08770"/>
    </source>
</evidence>
<dbReference type="OrthoDB" id="9795530at2"/>
<dbReference type="PATRIC" id="fig|1543721.4.peg.273"/>